<gene>
    <name evidence="1" type="ORF">S01H1_79783</name>
</gene>
<proteinExistence type="predicted"/>
<evidence type="ECO:0000313" key="1">
    <source>
        <dbReference type="EMBL" id="GAG43118.1"/>
    </source>
</evidence>
<dbReference type="EMBL" id="BARS01053819">
    <property type="protein sequence ID" value="GAG43118.1"/>
    <property type="molecule type" value="Genomic_DNA"/>
</dbReference>
<accession>X0Y327</accession>
<dbReference type="AlphaFoldDB" id="X0Y327"/>
<dbReference type="PROSITE" id="PS51257">
    <property type="entry name" value="PROKAR_LIPOPROTEIN"/>
    <property type="match status" value="1"/>
</dbReference>
<reference evidence="1" key="1">
    <citation type="journal article" date="2014" name="Front. Microbiol.">
        <title>High frequency of phylogenetically diverse reductive dehalogenase-homologous genes in deep subseafloor sedimentary metagenomes.</title>
        <authorList>
            <person name="Kawai M."/>
            <person name="Futagami T."/>
            <person name="Toyoda A."/>
            <person name="Takaki Y."/>
            <person name="Nishi S."/>
            <person name="Hori S."/>
            <person name="Arai W."/>
            <person name="Tsubouchi T."/>
            <person name="Morono Y."/>
            <person name="Uchiyama I."/>
            <person name="Ito T."/>
            <person name="Fujiyama A."/>
            <person name="Inagaki F."/>
            <person name="Takami H."/>
        </authorList>
    </citation>
    <scope>NUCLEOTIDE SEQUENCE</scope>
    <source>
        <strain evidence="1">Expedition CK06-06</strain>
    </source>
</reference>
<name>X0Y327_9ZZZZ</name>
<organism evidence="1">
    <name type="scientific">marine sediment metagenome</name>
    <dbReference type="NCBI Taxonomy" id="412755"/>
    <lineage>
        <taxon>unclassified sequences</taxon>
        <taxon>metagenomes</taxon>
        <taxon>ecological metagenomes</taxon>
    </lineage>
</organism>
<comment type="caution">
    <text evidence="1">The sequence shown here is derived from an EMBL/GenBank/DDBJ whole genome shotgun (WGS) entry which is preliminary data.</text>
</comment>
<sequence length="72" mass="7435">MRKSLVAAVALTAGMLLSGCETPGITGAEAKLPEGEQSPAFLDRISGEETVSENDAMRGLLMLLGGQDEAQT</sequence>
<feature type="non-terminal residue" evidence="1">
    <location>
        <position position="72"/>
    </location>
</feature>
<protein>
    <submittedName>
        <fullName evidence="1">Uncharacterized protein</fullName>
    </submittedName>
</protein>